<sequence length="53" mass="5968">MIGSSSRSAMLSYQFGEKNSLHLQSAYCPSVVQVVRSLSRVTSFTDKNFLFVY</sequence>
<accession>A0AAD9MZM3</accession>
<dbReference type="Proteomes" id="UP001208570">
    <property type="component" value="Unassembled WGS sequence"/>
</dbReference>
<protein>
    <submittedName>
        <fullName evidence="1">Uncharacterized protein</fullName>
    </submittedName>
</protein>
<name>A0AAD9MZM3_9ANNE</name>
<comment type="caution">
    <text evidence="1">The sequence shown here is derived from an EMBL/GenBank/DDBJ whole genome shotgun (WGS) entry which is preliminary data.</text>
</comment>
<organism evidence="1 2">
    <name type="scientific">Paralvinella palmiformis</name>
    <dbReference type="NCBI Taxonomy" id="53620"/>
    <lineage>
        <taxon>Eukaryota</taxon>
        <taxon>Metazoa</taxon>
        <taxon>Spiralia</taxon>
        <taxon>Lophotrochozoa</taxon>
        <taxon>Annelida</taxon>
        <taxon>Polychaeta</taxon>
        <taxon>Sedentaria</taxon>
        <taxon>Canalipalpata</taxon>
        <taxon>Terebellida</taxon>
        <taxon>Terebelliformia</taxon>
        <taxon>Alvinellidae</taxon>
        <taxon>Paralvinella</taxon>
    </lineage>
</organism>
<reference evidence="1" key="1">
    <citation type="journal article" date="2023" name="Mol. Biol. Evol.">
        <title>Third-Generation Sequencing Reveals the Adaptive Role of the Epigenome in Three Deep-Sea Polychaetes.</title>
        <authorList>
            <person name="Perez M."/>
            <person name="Aroh O."/>
            <person name="Sun Y."/>
            <person name="Lan Y."/>
            <person name="Juniper S.K."/>
            <person name="Young C.R."/>
            <person name="Angers B."/>
            <person name="Qian P.Y."/>
        </authorList>
    </citation>
    <scope>NUCLEOTIDE SEQUENCE</scope>
    <source>
        <strain evidence="1">P08H-3</strain>
    </source>
</reference>
<evidence type="ECO:0000313" key="1">
    <source>
        <dbReference type="EMBL" id="KAK2148869.1"/>
    </source>
</evidence>
<gene>
    <name evidence="1" type="ORF">LSH36_478g02006</name>
</gene>
<dbReference type="AlphaFoldDB" id="A0AAD9MZM3"/>
<keyword evidence="2" id="KW-1185">Reference proteome</keyword>
<dbReference type="EMBL" id="JAODUP010000478">
    <property type="protein sequence ID" value="KAK2148869.1"/>
    <property type="molecule type" value="Genomic_DNA"/>
</dbReference>
<proteinExistence type="predicted"/>
<evidence type="ECO:0000313" key="2">
    <source>
        <dbReference type="Proteomes" id="UP001208570"/>
    </source>
</evidence>